<name>A0AAD5S0C3_9PEZI</name>
<sequence length="182" mass="20147">MASTIVGKSGRVYIQGEVLQRPREDHKLSMFKAESGNGSFVFKRVPRPFYHLSLRLAAEFAGSCRLRMPVDCNQGEGVLVYPYFQKHPTCLDSGRSWLSSGGTKENPATFNWTCDNERNNTVTNVALGDFDVAFKSEGGEPRQTPYAIGNAMWRSPEGQAGRGATKASDVFSFEYHKLLAPS</sequence>
<keyword evidence="1" id="KW-0808">Transferase</keyword>
<comment type="caution">
    <text evidence="1">The sequence shown here is derived from an EMBL/GenBank/DDBJ whole genome shotgun (WGS) entry which is preliminary data.</text>
</comment>
<protein>
    <submittedName>
        <fullName evidence="1">Kinase-like domain-containing protein</fullName>
    </submittedName>
</protein>
<dbReference type="EMBL" id="JAKWBI020000003">
    <property type="protein sequence ID" value="KAJ2907246.1"/>
    <property type="molecule type" value="Genomic_DNA"/>
</dbReference>
<evidence type="ECO:0000313" key="2">
    <source>
        <dbReference type="Proteomes" id="UP001201980"/>
    </source>
</evidence>
<dbReference type="AlphaFoldDB" id="A0AAD5S0C3"/>
<accession>A0AAD5S0C3</accession>
<keyword evidence="1" id="KW-0418">Kinase</keyword>
<dbReference type="SUPFAM" id="SSF56112">
    <property type="entry name" value="Protein kinase-like (PK-like)"/>
    <property type="match status" value="1"/>
</dbReference>
<dbReference type="InterPro" id="IPR011009">
    <property type="entry name" value="Kinase-like_dom_sf"/>
</dbReference>
<keyword evidence="2" id="KW-1185">Reference proteome</keyword>
<evidence type="ECO:0000313" key="1">
    <source>
        <dbReference type="EMBL" id="KAJ2907246.1"/>
    </source>
</evidence>
<gene>
    <name evidence="1" type="ORF">MKZ38_006540</name>
</gene>
<organism evidence="1 2">
    <name type="scientific">Zalerion maritima</name>
    <dbReference type="NCBI Taxonomy" id="339359"/>
    <lineage>
        <taxon>Eukaryota</taxon>
        <taxon>Fungi</taxon>
        <taxon>Dikarya</taxon>
        <taxon>Ascomycota</taxon>
        <taxon>Pezizomycotina</taxon>
        <taxon>Sordariomycetes</taxon>
        <taxon>Lulworthiomycetidae</taxon>
        <taxon>Lulworthiales</taxon>
        <taxon>Lulworthiaceae</taxon>
        <taxon>Zalerion</taxon>
    </lineage>
</organism>
<proteinExistence type="predicted"/>
<dbReference type="Proteomes" id="UP001201980">
    <property type="component" value="Unassembled WGS sequence"/>
</dbReference>
<dbReference type="GO" id="GO:0016301">
    <property type="term" value="F:kinase activity"/>
    <property type="evidence" value="ECO:0007669"/>
    <property type="project" value="UniProtKB-KW"/>
</dbReference>
<reference evidence="1" key="1">
    <citation type="submission" date="2022-07" db="EMBL/GenBank/DDBJ databases">
        <title>Draft genome sequence of Zalerion maritima ATCC 34329, a (micro)plastics degrading marine fungus.</title>
        <authorList>
            <person name="Paco A."/>
            <person name="Goncalves M.F.M."/>
            <person name="Rocha-Santos T.A.P."/>
            <person name="Alves A."/>
        </authorList>
    </citation>
    <scope>NUCLEOTIDE SEQUENCE</scope>
    <source>
        <strain evidence="1">ATCC 34329</strain>
    </source>
</reference>